<dbReference type="EMBL" id="CP011412">
    <property type="protein sequence ID" value="AKH21730.1"/>
    <property type="molecule type" value="Genomic_DNA"/>
</dbReference>
<feature type="transmembrane region" description="Helical" evidence="1">
    <location>
        <begin position="265"/>
        <end position="287"/>
    </location>
</feature>
<dbReference type="RefSeq" id="WP_046860651.1">
    <property type="nucleotide sequence ID" value="NZ_CP011412.1"/>
</dbReference>
<evidence type="ECO:0000313" key="2">
    <source>
        <dbReference type="EMBL" id="AKH21730.1"/>
    </source>
</evidence>
<organism evidence="2 3">
    <name type="scientific">Sedimenticola thiotaurini</name>
    <dbReference type="NCBI Taxonomy" id="1543721"/>
    <lineage>
        <taxon>Bacteria</taxon>
        <taxon>Pseudomonadati</taxon>
        <taxon>Pseudomonadota</taxon>
        <taxon>Gammaproteobacteria</taxon>
        <taxon>Chromatiales</taxon>
        <taxon>Sedimenticolaceae</taxon>
        <taxon>Sedimenticola</taxon>
    </lineage>
</organism>
<keyword evidence="1" id="KW-0812">Transmembrane</keyword>
<feature type="transmembrane region" description="Helical" evidence="1">
    <location>
        <begin position="134"/>
        <end position="152"/>
    </location>
</feature>
<keyword evidence="1" id="KW-0472">Membrane</keyword>
<evidence type="ECO:0000256" key="1">
    <source>
        <dbReference type="SAM" id="Phobius"/>
    </source>
</evidence>
<feature type="transmembrane region" description="Helical" evidence="1">
    <location>
        <begin position="103"/>
        <end position="122"/>
    </location>
</feature>
<feature type="transmembrane region" description="Helical" evidence="1">
    <location>
        <begin position="308"/>
        <end position="325"/>
    </location>
</feature>
<reference evidence="2 3" key="1">
    <citation type="journal article" date="2015" name="Genome Announc.">
        <title>Complete Genome Sequence of Sedimenticola thiotaurini Strain SIP-G1, a Polyphosphate- and Polyhydroxyalkanoate-Accumulating Sulfur-Oxidizing Gammaproteobacterium Isolated from Salt Marsh Sediments.</title>
        <authorList>
            <person name="Flood B.E."/>
            <person name="Jones D.S."/>
            <person name="Bailey J.V."/>
        </authorList>
    </citation>
    <scope>NUCLEOTIDE SEQUENCE [LARGE SCALE GENOMIC DNA]</scope>
    <source>
        <strain evidence="2 3">SIP-G1</strain>
    </source>
</reference>
<feature type="transmembrane region" description="Helical" evidence="1">
    <location>
        <begin position="52"/>
        <end position="74"/>
    </location>
</feature>
<protein>
    <submittedName>
        <fullName evidence="2">Uncharacterized protein</fullName>
    </submittedName>
</protein>
<feature type="transmembrane region" description="Helical" evidence="1">
    <location>
        <begin position="191"/>
        <end position="210"/>
    </location>
</feature>
<dbReference type="KEGG" id="seds:AAY24_16815"/>
<dbReference type="PATRIC" id="fig|1543721.4.peg.3477"/>
<keyword evidence="3" id="KW-1185">Reference proteome</keyword>
<proteinExistence type="predicted"/>
<sequence>MLLNPAIMALILVSFVVLLMLLIAAGFAIQLLRHWDMSSGSERQLRLERRTYLISTLLAWAFSAELVSLLLYVYNAESMSGQFVGAMCAIGVLNVNEWGWPTLFLKMGIFFSGAAWLILNALDNRGYDYPLIRIKYWLLLLLVPLVAAETWLQLLYFLDLQPDIITSCCGSLFSADESGVAGDMSAVSPSLAMWGLYISGALVLLIGLFFHRTGKGGLLFGLFAIAAFVIALVAIVSVISPYIYAHPEHHCPFCILKSGHGFAGYLLYIPLFAATAWALGVAVVSPWRHVASLREAVATGGNRLVRRSLVMFFLFYLACALYVYNSELVMQGVWW</sequence>
<feature type="transmembrane region" description="Helical" evidence="1">
    <location>
        <begin position="217"/>
        <end position="245"/>
    </location>
</feature>
<evidence type="ECO:0000313" key="3">
    <source>
        <dbReference type="Proteomes" id="UP000034410"/>
    </source>
</evidence>
<accession>A0A0F7K3C9</accession>
<feature type="transmembrane region" description="Helical" evidence="1">
    <location>
        <begin position="6"/>
        <end position="32"/>
    </location>
</feature>
<keyword evidence="1" id="KW-1133">Transmembrane helix</keyword>
<name>A0A0F7K3C9_9GAMM</name>
<dbReference type="Proteomes" id="UP000034410">
    <property type="component" value="Chromosome"/>
</dbReference>
<dbReference type="AlphaFoldDB" id="A0A0F7K3C9"/>
<gene>
    <name evidence="2" type="ORF">AAY24_16815</name>
</gene>